<sequence length="809" mass="94003">MDSLAWGGRHYPAVGRRLYPGVFNNSISIHINETAAPRANSPSILTEEDSEQAIAILRHSTEVPVDLIGRLLDCNLAGDFVNARLSHKKIHNRNQPINNFGSSYSSFDLTEEVVDSFYKSDEFKALSNTSDSFIRKRVTEKDLVPSCCTLTKDIRYEGLLKPLMKIIVIPNLKLFKHINTRKYFRSSASNENNSIDREVCYISQKGRKNRKENIYAIKLSESVNDYRKNHHEQMHIEQNYKQLLDSMNMDKNFKRNRKKERHDEHETRSRDIQRNRSTSKDRTPHADPSKSRVTIFGQLGLNENDQFVLNCAATVNDESVPTNVTQINPMRSSKNMENTNKQKNSTQSYERYKEQPFESEYSRNYGSDKCVRMESQGVQVNFCISKNNTKDKIMCDKIIQCVCNNGEETALTKNISEGNILKECRSPIVIISVYQNQENNDNNIAVTVEKGMQPQKNINTKYRHQDENKRKFETKIINMPNYTQKSRSPSPVKAQKESDQKSFRPKVQNEAEYRTIKNKPIVNRLESLNHTPNFKRKDRLVKQNVNELQRMRYNQKGQPSLRTMIVERSETKETEVPNTFNTRNNLKRNLIDGHIKEKYSNEIIKHKSKERRKLPDKDNSKLTVNIDGDNEHYDVYFQQNKFNTDLAVRKTLKNYMSNKLIPSKDENHLWQRNDSKQRTKSYLQESPPSVSRDNQNNGRRISKLSARDSLEISQRRGMHSITSPGKLKTSKRDQQIGEANHSGLSNDPKKHYTGDNCSLEDPIERDKEIRELLGLLTRSKDDTKICQSKDCNEFKGSDKKCECFKIFRT</sequence>
<dbReference type="EMBL" id="FZQP02004322">
    <property type="protein sequence ID" value="VVC99745.1"/>
    <property type="molecule type" value="Genomic_DNA"/>
</dbReference>
<gene>
    <name evidence="2" type="ORF">LSINAPIS_LOCUS10555</name>
</gene>
<accession>A0A5E4QN40</accession>
<feature type="region of interest" description="Disordered" evidence="1">
    <location>
        <begin position="479"/>
        <end position="508"/>
    </location>
</feature>
<evidence type="ECO:0000256" key="1">
    <source>
        <dbReference type="SAM" id="MobiDB-lite"/>
    </source>
</evidence>
<dbReference type="Proteomes" id="UP000324832">
    <property type="component" value="Unassembled WGS sequence"/>
</dbReference>
<dbReference type="AlphaFoldDB" id="A0A5E4QN40"/>
<feature type="region of interest" description="Disordered" evidence="1">
    <location>
        <begin position="322"/>
        <end position="357"/>
    </location>
</feature>
<reference evidence="2 3" key="1">
    <citation type="submission" date="2017-07" db="EMBL/GenBank/DDBJ databases">
        <authorList>
            <person name="Talla V."/>
            <person name="Backstrom N."/>
        </authorList>
    </citation>
    <scope>NUCLEOTIDE SEQUENCE [LARGE SCALE GENOMIC DNA]</scope>
</reference>
<feature type="region of interest" description="Disordered" evidence="1">
    <location>
        <begin position="255"/>
        <end position="292"/>
    </location>
</feature>
<feature type="compositionally biased region" description="Polar residues" evidence="1">
    <location>
        <begin position="680"/>
        <end position="699"/>
    </location>
</feature>
<feature type="compositionally biased region" description="Polar residues" evidence="1">
    <location>
        <begin position="322"/>
        <end position="349"/>
    </location>
</feature>
<keyword evidence="3" id="KW-1185">Reference proteome</keyword>
<evidence type="ECO:0000313" key="3">
    <source>
        <dbReference type="Proteomes" id="UP000324832"/>
    </source>
</evidence>
<evidence type="ECO:0000313" key="2">
    <source>
        <dbReference type="EMBL" id="VVC99745.1"/>
    </source>
</evidence>
<organism evidence="2 3">
    <name type="scientific">Leptidea sinapis</name>
    <dbReference type="NCBI Taxonomy" id="189913"/>
    <lineage>
        <taxon>Eukaryota</taxon>
        <taxon>Metazoa</taxon>
        <taxon>Ecdysozoa</taxon>
        <taxon>Arthropoda</taxon>
        <taxon>Hexapoda</taxon>
        <taxon>Insecta</taxon>
        <taxon>Pterygota</taxon>
        <taxon>Neoptera</taxon>
        <taxon>Endopterygota</taxon>
        <taxon>Lepidoptera</taxon>
        <taxon>Glossata</taxon>
        <taxon>Ditrysia</taxon>
        <taxon>Papilionoidea</taxon>
        <taxon>Pieridae</taxon>
        <taxon>Dismorphiinae</taxon>
        <taxon>Leptidea</taxon>
    </lineage>
</organism>
<feature type="compositionally biased region" description="Basic and acidic residues" evidence="1">
    <location>
        <begin position="261"/>
        <end position="290"/>
    </location>
</feature>
<feature type="compositionally biased region" description="Basic and acidic residues" evidence="1">
    <location>
        <begin position="494"/>
        <end position="508"/>
    </location>
</feature>
<feature type="region of interest" description="Disordered" evidence="1">
    <location>
        <begin position="606"/>
        <end position="625"/>
    </location>
</feature>
<name>A0A5E4QN40_9NEOP</name>
<feature type="compositionally biased region" description="Basic and acidic residues" evidence="1">
    <location>
        <begin position="666"/>
        <end position="677"/>
    </location>
</feature>
<proteinExistence type="predicted"/>
<protein>
    <submittedName>
        <fullName evidence="2">Uncharacterized protein</fullName>
    </submittedName>
</protein>
<feature type="compositionally biased region" description="Polar residues" evidence="1">
    <location>
        <begin position="480"/>
        <end position="489"/>
    </location>
</feature>
<feature type="region of interest" description="Disordered" evidence="1">
    <location>
        <begin position="666"/>
        <end position="754"/>
    </location>
</feature>
<feature type="compositionally biased region" description="Basic and acidic residues" evidence="1">
    <location>
        <begin position="705"/>
        <end position="714"/>
    </location>
</feature>